<sequence length="140" mass="15362">MKQYLILILFSFITSTGFGQTAEADKILGTYSTEGNKGKVTIRKAGNTYNGTLIWTNVPDATDKNNPDKAKRSNKLAGTEIVKDFTYSGNNVWEKGTVYDPESGKTYSGKITLNKDGSLGMRGFVGISAFGRTTVWTREK</sequence>
<organism evidence="3 4">
    <name type="scientific">Dyadobacter luteus</name>
    <dbReference type="NCBI Taxonomy" id="2259619"/>
    <lineage>
        <taxon>Bacteria</taxon>
        <taxon>Pseudomonadati</taxon>
        <taxon>Bacteroidota</taxon>
        <taxon>Cytophagia</taxon>
        <taxon>Cytophagales</taxon>
        <taxon>Spirosomataceae</taxon>
        <taxon>Dyadobacter</taxon>
    </lineage>
</organism>
<proteinExistence type="predicted"/>
<dbReference type="Proteomes" id="UP000256373">
    <property type="component" value="Unassembled WGS sequence"/>
</dbReference>
<evidence type="ECO:0000313" key="4">
    <source>
        <dbReference type="Proteomes" id="UP000256373"/>
    </source>
</evidence>
<dbReference type="RefSeq" id="WP_115829932.1">
    <property type="nucleotide sequence ID" value="NZ_QNUL01000004.1"/>
</dbReference>
<dbReference type="PANTHER" id="PTHR36919:SF2">
    <property type="entry name" value="BLL6627 PROTEIN"/>
    <property type="match status" value="1"/>
</dbReference>
<feature type="chain" id="PRO_5017677302" evidence="1">
    <location>
        <begin position="20"/>
        <end position="140"/>
    </location>
</feature>
<name>A0A3D8YEI0_9BACT</name>
<evidence type="ECO:0000256" key="1">
    <source>
        <dbReference type="SAM" id="SignalP"/>
    </source>
</evidence>
<evidence type="ECO:0000259" key="2">
    <source>
        <dbReference type="Pfam" id="PF09917"/>
    </source>
</evidence>
<feature type="signal peptide" evidence="1">
    <location>
        <begin position="1"/>
        <end position="19"/>
    </location>
</feature>
<accession>A0A3D8YEI0</accession>
<gene>
    <name evidence="3" type="ORF">DSL64_06835</name>
</gene>
<keyword evidence="4" id="KW-1185">Reference proteome</keyword>
<dbReference type="EMBL" id="QNUL01000004">
    <property type="protein sequence ID" value="REA62635.1"/>
    <property type="molecule type" value="Genomic_DNA"/>
</dbReference>
<dbReference type="Gene3D" id="2.40.128.520">
    <property type="match status" value="1"/>
</dbReference>
<comment type="caution">
    <text evidence="3">The sequence shown here is derived from an EMBL/GenBank/DDBJ whole genome shotgun (WGS) entry which is preliminary data.</text>
</comment>
<dbReference type="PANTHER" id="PTHR36919">
    <property type="entry name" value="BLR1215 PROTEIN"/>
    <property type="match status" value="1"/>
</dbReference>
<feature type="domain" description="DUF2147" evidence="2">
    <location>
        <begin position="29"/>
        <end position="138"/>
    </location>
</feature>
<protein>
    <submittedName>
        <fullName evidence="3">DUF2147 domain-containing protein</fullName>
    </submittedName>
</protein>
<dbReference type="AlphaFoldDB" id="A0A3D8YEI0"/>
<dbReference type="Pfam" id="PF09917">
    <property type="entry name" value="DUF2147"/>
    <property type="match status" value="1"/>
</dbReference>
<dbReference type="OrthoDB" id="9814399at2"/>
<keyword evidence="1" id="KW-0732">Signal</keyword>
<reference evidence="3 4" key="1">
    <citation type="submission" date="2018-07" db="EMBL/GenBank/DDBJ databases">
        <title>Dyadobacter roseus sp. nov., isolated from rose rhizosphere soil.</title>
        <authorList>
            <person name="Chen L."/>
        </authorList>
    </citation>
    <scope>NUCLEOTIDE SEQUENCE [LARGE SCALE GENOMIC DNA]</scope>
    <source>
        <strain evidence="3 4">RS19</strain>
    </source>
</reference>
<dbReference type="InterPro" id="IPR019223">
    <property type="entry name" value="DUF2147"/>
</dbReference>
<evidence type="ECO:0000313" key="3">
    <source>
        <dbReference type="EMBL" id="REA62635.1"/>
    </source>
</evidence>